<keyword evidence="3" id="KW-1185">Reference proteome</keyword>
<feature type="region of interest" description="Disordered" evidence="1">
    <location>
        <begin position="97"/>
        <end position="297"/>
    </location>
</feature>
<evidence type="ECO:0000256" key="1">
    <source>
        <dbReference type="SAM" id="MobiDB-lite"/>
    </source>
</evidence>
<feature type="compositionally biased region" description="Basic and acidic residues" evidence="1">
    <location>
        <begin position="222"/>
        <end position="237"/>
    </location>
</feature>
<proteinExistence type="predicted"/>
<gene>
    <name evidence="2" type="ORF">TI39_contig5864g00012</name>
</gene>
<dbReference type="EMBL" id="LAFY01005819">
    <property type="protein sequence ID" value="KJX92364.1"/>
    <property type="molecule type" value="Genomic_DNA"/>
</dbReference>
<protein>
    <submittedName>
        <fullName evidence="2">Uncharacterized protein</fullName>
    </submittedName>
</protein>
<sequence length="297" mass="33080">MSQTPHSARKTAPRRPLAGAQSQRNTFLAAITTTRPISAPMDPEGGPSIDATSTSMVATVTPEDKARASTHSIRRQTPAVALHDLPVDDSKILVSTAPSLSLHSFPGEYDDRSTEGYPSHSHRTYQARREESHHHERTTRSPRRDSTRNDRTQEDRNMFGGYMGASTRPRNQDDAQYGNVPRRARDEGRRQSTQQGNESRRSRRRGQGDLEASSTPRPSRSSGRDSGGRQRNEHIDIDPFDGSYGGSSRSSRRDRREDEEDDNNPYGRPSRGLGRDNDGRGGGYDEYYGGGYMGGYR</sequence>
<comment type="caution">
    <text evidence="2">The sequence shown here is derived from an EMBL/GenBank/DDBJ whole genome shotgun (WGS) entry which is preliminary data.</text>
</comment>
<accession>A0A0F4G4Y5</accession>
<feature type="region of interest" description="Disordered" evidence="1">
    <location>
        <begin position="1"/>
        <end position="77"/>
    </location>
</feature>
<organism evidence="2 3">
    <name type="scientific">Zymoseptoria brevis</name>
    <dbReference type="NCBI Taxonomy" id="1047168"/>
    <lineage>
        <taxon>Eukaryota</taxon>
        <taxon>Fungi</taxon>
        <taxon>Dikarya</taxon>
        <taxon>Ascomycota</taxon>
        <taxon>Pezizomycotina</taxon>
        <taxon>Dothideomycetes</taxon>
        <taxon>Dothideomycetidae</taxon>
        <taxon>Mycosphaerellales</taxon>
        <taxon>Mycosphaerellaceae</taxon>
        <taxon>Zymoseptoria</taxon>
    </lineage>
</organism>
<evidence type="ECO:0000313" key="2">
    <source>
        <dbReference type="EMBL" id="KJX92364.1"/>
    </source>
</evidence>
<evidence type="ECO:0000313" key="3">
    <source>
        <dbReference type="Proteomes" id="UP000033647"/>
    </source>
</evidence>
<reference evidence="2 3" key="1">
    <citation type="submission" date="2015-03" db="EMBL/GenBank/DDBJ databases">
        <title>RNA-seq based gene annotation and comparative genomics of four Zymoseptoria species reveal species-specific pathogenicity related genes and transposable element activity.</title>
        <authorList>
            <person name="Grandaubert J."/>
            <person name="Bhattacharyya A."/>
            <person name="Stukenbrock E.H."/>
        </authorList>
    </citation>
    <scope>NUCLEOTIDE SEQUENCE [LARGE SCALE GENOMIC DNA]</scope>
    <source>
        <strain evidence="2 3">Zb18110</strain>
    </source>
</reference>
<name>A0A0F4G4Y5_9PEZI</name>
<dbReference type="AlphaFoldDB" id="A0A0F4G4Y5"/>
<feature type="compositionally biased region" description="Basic and acidic residues" evidence="1">
    <location>
        <begin position="127"/>
        <end position="157"/>
    </location>
</feature>
<feature type="compositionally biased region" description="Gly residues" evidence="1">
    <location>
        <begin position="280"/>
        <end position="297"/>
    </location>
</feature>
<feature type="compositionally biased region" description="Polar residues" evidence="1">
    <location>
        <begin position="20"/>
        <end position="36"/>
    </location>
</feature>
<dbReference type="Proteomes" id="UP000033647">
    <property type="component" value="Unassembled WGS sequence"/>
</dbReference>